<evidence type="ECO:0000256" key="2">
    <source>
        <dbReference type="SAM" id="SignalP"/>
    </source>
</evidence>
<accession>A0A1G4Q371</accession>
<dbReference type="RefSeq" id="WP_091973458.1">
    <property type="nucleotide sequence ID" value="NZ_CP124065.1"/>
</dbReference>
<dbReference type="AlphaFoldDB" id="A0A1G4Q371"/>
<evidence type="ECO:0000313" key="4">
    <source>
        <dbReference type="Proteomes" id="UP000199262"/>
    </source>
</evidence>
<evidence type="ECO:0008006" key="5">
    <source>
        <dbReference type="Google" id="ProtNLM"/>
    </source>
</evidence>
<dbReference type="EMBL" id="FMTE01000005">
    <property type="protein sequence ID" value="SCW38875.1"/>
    <property type="molecule type" value="Genomic_DNA"/>
</dbReference>
<feature type="signal peptide" evidence="2">
    <location>
        <begin position="1"/>
        <end position="26"/>
    </location>
</feature>
<protein>
    <recommendedName>
        <fullName evidence="5">Lipoprotein</fullName>
    </recommendedName>
</protein>
<gene>
    <name evidence="3" type="ORF">SAMN02983004_00899</name>
</gene>
<feature type="chain" id="PRO_5011780455" description="Lipoprotein" evidence="2">
    <location>
        <begin position="27"/>
        <end position="402"/>
    </location>
</feature>
<name>A0A1G4Q371_BORJA</name>
<dbReference type="Proteomes" id="UP000199262">
    <property type="component" value="Unassembled WGS sequence"/>
</dbReference>
<dbReference type="OrthoDB" id="351930at2"/>
<keyword evidence="4" id="KW-1185">Reference proteome</keyword>
<keyword evidence="2" id="KW-0732">Signal</keyword>
<dbReference type="PROSITE" id="PS51257">
    <property type="entry name" value="PROKAR_LIPOPROTEIN"/>
    <property type="match status" value="1"/>
</dbReference>
<evidence type="ECO:0000256" key="1">
    <source>
        <dbReference type="SAM" id="MobiDB-lite"/>
    </source>
</evidence>
<proteinExistence type="predicted"/>
<organism evidence="3 4">
    <name type="scientific">Borreliella japonica</name>
    <name type="common">Borrelia japonica</name>
    <dbReference type="NCBI Taxonomy" id="34095"/>
    <lineage>
        <taxon>Bacteria</taxon>
        <taxon>Pseudomonadati</taxon>
        <taxon>Spirochaetota</taxon>
        <taxon>Spirochaetia</taxon>
        <taxon>Spirochaetales</taxon>
        <taxon>Borreliaceae</taxon>
        <taxon>Borreliella</taxon>
    </lineage>
</organism>
<feature type="region of interest" description="Disordered" evidence="1">
    <location>
        <begin position="241"/>
        <end position="270"/>
    </location>
</feature>
<sequence>MKDKLRKASNLVFALLLLIISCNTSMDTNDKNKALNESKLKSISEVIKNSLQIESGFKKEVKTNTNQNTPPILEIEKIEPGKQEFSLKSESESLIPPPETLEEINAVKSEEEIAKIQEKLLLIGASDEIAEHELDPNMQKSLNPTTVEFKISSTTDEQTMLNIIEEEININNKDKIFDQKEENNTLKDTTKNPTQNQFQKHEYLSRNSNFISKEYAEQVRESLEKALNAIKNLEKSRILENENLPKDQKNLPNTTNSSTENNENDIDAGNTKNKLLEELKKSELIFEDTKDPLGTNTIKQVIDAANKWQEKENSSQINWDLGSKFHPNPKLYNKSVAKVYKVLAEKFRKVKNEYKTTKEQLKVQSKLTTNHISKIIAATKEFANQVESLILLLVESNNQQTH</sequence>
<reference evidence="4" key="1">
    <citation type="submission" date="2016-10" db="EMBL/GenBank/DDBJ databases">
        <authorList>
            <person name="Varghese N."/>
            <person name="Submissions S."/>
        </authorList>
    </citation>
    <scope>NUCLEOTIDE SEQUENCE [LARGE SCALE GENOMIC DNA]</scope>
    <source>
        <strain evidence="4">ATCC 51557</strain>
    </source>
</reference>
<evidence type="ECO:0000313" key="3">
    <source>
        <dbReference type="EMBL" id="SCW38875.1"/>
    </source>
</evidence>